<dbReference type="GO" id="GO:0003919">
    <property type="term" value="F:FMN adenylyltransferase activity"/>
    <property type="evidence" value="ECO:0007669"/>
    <property type="project" value="UniProtKB-EC"/>
</dbReference>
<comment type="function">
    <text evidence="1">Catalyzes the phosphorylation of riboflavin to FMN followed by the adenylation of FMN to FAD.</text>
</comment>
<dbReference type="InterPro" id="IPR015865">
    <property type="entry name" value="Riboflavin_kinase_bac/euk"/>
</dbReference>
<evidence type="ECO:0000256" key="1">
    <source>
        <dbReference type="ARBA" id="ARBA00002121"/>
    </source>
</evidence>
<dbReference type="NCBIfam" id="NF004162">
    <property type="entry name" value="PRK05627.1-5"/>
    <property type="match status" value="1"/>
</dbReference>
<evidence type="ECO:0000256" key="2">
    <source>
        <dbReference type="ARBA" id="ARBA00004726"/>
    </source>
</evidence>
<dbReference type="EC" id="2.7.7.2" evidence="15"/>
<dbReference type="InterPro" id="IPR023465">
    <property type="entry name" value="Riboflavin_kinase_dom_sf"/>
</dbReference>
<evidence type="ECO:0000256" key="5">
    <source>
        <dbReference type="ARBA" id="ARBA00022643"/>
    </source>
</evidence>
<evidence type="ECO:0000256" key="7">
    <source>
        <dbReference type="ARBA" id="ARBA00022695"/>
    </source>
</evidence>
<gene>
    <name evidence="17" type="primary">ribF</name>
    <name evidence="17" type="ORF">J3998_05265</name>
</gene>
<name>A0ABS3Q4T7_9GAMM</name>
<dbReference type="SMART" id="SM00904">
    <property type="entry name" value="Flavokinase"/>
    <property type="match status" value="1"/>
</dbReference>
<evidence type="ECO:0000256" key="12">
    <source>
        <dbReference type="ARBA" id="ARBA00023268"/>
    </source>
</evidence>
<evidence type="ECO:0000256" key="4">
    <source>
        <dbReference type="ARBA" id="ARBA00022630"/>
    </source>
</evidence>
<evidence type="ECO:0000313" key="17">
    <source>
        <dbReference type="EMBL" id="MBO1926979.1"/>
    </source>
</evidence>
<dbReference type="CDD" id="cd02064">
    <property type="entry name" value="FAD_synthetase_N"/>
    <property type="match status" value="1"/>
</dbReference>
<dbReference type="Proteomes" id="UP000664835">
    <property type="component" value="Unassembled WGS sequence"/>
</dbReference>
<dbReference type="EC" id="2.7.1.26" evidence="15"/>
<organism evidence="17 18">
    <name type="scientific">Thiomicrorhabdus marina</name>
    <dbReference type="NCBI Taxonomy" id="2818442"/>
    <lineage>
        <taxon>Bacteria</taxon>
        <taxon>Pseudomonadati</taxon>
        <taxon>Pseudomonadota</taxon>
        <taxon>Gammaproteobacteria</taxon>
        <taxon>Thiotrichales</taxon>
        <taxon>Piscirickettsiaceae</taxon>
        <taxon>Thiomicrorhabdus</taxon>
    </lineage>
</organism>
<dbReference type="PIRSF" id="PIRSF004491">
    <property type="entry name" value="FAD_Synth"/>
    <property type="match status" value="1"/>
</dbReference>
<dbReference type="SUPFAM" id="SSF52374">
    <property type="entry name" value="Nucleotidylyl transferase"/>
    <property type="match status" value="1"/>
</dbReference>
<comment type="pathway">
    <text evidence="2 15">Cofactor biosynthesis; FAD biosynthesis; FAD from FMN: step 1/1.</text>
</comment>
<comment type="pathway">
    <text evidence="3 15">Cofactor biosynthesis; FMN biosynthesis; FMN from riboflavin (ATP route): step 1/1.</text>
</comment>
<evidence type="ECO:0000313" key="18">
    <source>
        <dbReference type="Proteomes" id="UP000664835"/>
    </source>
</evidence>
<dbReference type="NCBIfam" id="NF004160">
    <property type="entry name" value="PRK05627.1-3"/>
    <property type="match status" value="1"/>
</dbReference>
<dbReference type="InterPro" id="IPR023468">
    <property type="entry name" value="Riboflavin_kinase"/>
</dbReference>
<keyword evidence="6 15" id="KW-0808">Transferase</keyword>
<proteinExistence type="inferred from homology"/>
<dbReference type="Gene3D" id="2.40.30.30">
    <property type="entry name" value="Riboflavin kinase-like"/>
    <property type="match status" value="1"/>
</dbReference>
<keyword evidence="8 15" id="KW-0547">Nucleotide-binding</keyword>
<evidence type="ECO:0000256" key="6">
    <source>
        <dbReference type="ARBA" id="ARBA00022679"/>
    </source>
</evidence>
<dbReference type="Gene3D" id="3.40.50.620">
    <property type="entry name" value="HUPs"/>
    <property type="match status" value="1"/>
</dbReference>
<dbReference type="InterPro" id="IPR015864">
    <property type="entry name" value="FAD_synthase"/>
</dbReference>
<comment type="caution">
    <text evidence="17">The sequence shown here is derived from an EMBL/GenBank/DDBJ whole genome shotgun (WGS) entry which is preliminary data.</text>
</comment>
<evidence type="ECO:0000256" key="15">
    <source>
        <dbReference type="PIRNR" id="PIRNR004491"/>
    </source>
</evidence>
<evidence type="ECO:0000256" key="10">
    <source>
        <dbReference type="ARBA" id="ARBA00022827"/>
    </source>
</evidence>
<keyword evidence="4 15" id="KW-0285">Flavoprotein</keyword>
<keyword evidence="5 15" id="KW-0288">FMN</keyword>
<reference evidence="17 18" key="1">
    <citation type="submission" date="2021-03" db="EMBL/GenBank/DDBJ databases">
        <title>Thiomicrorhabdus sp.nov.,novel sulfur-oxidizing bacteria isolated from coastal sediment.</title>
        <authorList>
            <person name="Liu X."/>
        </authorList>
    </citation>
    <scope>NUCLEOTIDE SEQUENCE [LARGE SCALE GENOMIC DNA]</scope>
    <source>
        <strain evidence="17 18">6S2-11</strain>
    </source>
</reference>
<keyword evidence="12" id="KW-0511">Multifunctional enzyme</keyword>
<comment type="catalytic activity">
    <reaction evidence="14 15">
        <text>FMN + ATP + H(+) = FAD + diphosphate</text>
        <dbReference type="Rhea" id="RHEA:17237"/>
        <dbReference type="ChEBI" id="CHEBI:15378"/>
        <dbReference type="ChEBI" id="CHEBI:30616"/>
        <dbReference type="ChEBI" id="CHEBI:33019"/>
        <dbReference type="ChEBI" id="CHEBI:57692"/>
        <dbReference type="ChEBI" id="CHEBI:58210"/>
        <dbReference type="EC" id="2.7.7.2"/>
    </reaction>
</comment>
<dbReference type="NCBIfam" id="NF004163">
    <property type="entry name" value="PRK05627.1-6"/>
    <property type="match status" value="1"/>
</dbReference>
<dbReference type="SUPFAM" id="SSF82114">
    <property type="entry name" value="Riboflavin kinase-like"/>
    <property type="match status" value="1"/>
</dbReference>
<dbReference type="NCBIfam" id="TIGR00083">
    <property type="entry name" value="ribF"/>
    <property type="match status" value="1"/>
</dbReference>
<dbReference type="NCBIfam" id="NF004159">
    <property type="entry name" value="PRK05627.1-2"/>
    <property type="match status" value="1"/>
</dbReference>
<dbReference type="PANTHER" id="PTHR22749">
    <property type="entry name" value="RIBOFLAVIN KINASE/FMN ADENYLYLTRANSFERASE"/>
    <property type="match status" value="1"/>
</dbReference>
<dbReference type="EMBL" id="JAGETV010000006">
    <property type="protein sequence ID" value="MBO1926979.1"/>
    <property type="molecule type" value="Genomic_DNA"/>
</dbReference>
<keyword evidence="7 15" id="KW-0548">Nucleotidyltransferase</keyword>
<keyword evidence="10 15" id="KW-0274">FAD</keyword>
<dbReference type="InterPro" id="IPR014729">
    <property type="entry name" value="Rossmann-like_a/b/a_fold"/>
</dbReference>
<keyword evidence="18" id="KW-1185">Reference proteome</keyword>
<dbReference type="RefSeq" id="WP_208148422.1">
    <property type="nucleotide sequence ID" value="NZ_JAGETV010000006.1"/>
</dbReference>
<keyword evidence="11 15" id="KW-0067">ATP-binding</keyword>
<feature type="domain" description="Riboflavin kinase" evidence="16">
    <location>
        <begin position="187"/>
        <end position="311"/>
    </location>
</feature>
<evidence type="ECO:0000256" key="11">
    <source>
        <dbReference type="ARBA" id="ARBA00022840"/>
    </source>
</evidence>
<accession>A0ABS3Q4T7</accession>
<comment type="similarity">
    <text evidence="15">Belongs to the ribF family.</text>
</comment>
<keyword evidence="9 15" id="KW-0418">Kinase</keyword>
<comment type="catalytic activity">
    <reaction evidence="13 15">
        <text>riboflavin + ATP = FMN + ADP + H(+)</text>
        <dbReference type="Rhea" id="RHEA:14357"/>
        <dbReference type="ChEBI" id="CHEBI:15378"/>
        <dbReference type="ChEBI" id="CHEBI:30616"/>
        <dbReference type="ChEBI" id="CHEBI:57986"/>
        <dbReference type="ChEBI" id="CHEBI:58210"/>
        <dbReference type="ChEBI" id="CHEBI:456216"/>
        <dbReference type="EC" id="2.7.1.26"/>
    </reaction>
</comment>
<dbReference type="PANTHER" id="PTHR22749:SF6">
    <property type="entry name" value="RIBOFLAVIN KINASE"/>
    <property type="match status" value="1"/>
</dbReference>
<evidence type="ECO:0000259" key="16">
    <source>
        <dbReference type="SMART" id="SM00904"/>
    </source>
</evidence>
<dbReference type="Pfam" id="PF01687">
    <property type="entry name" value="Flavokinase"/>
    <property type="match status" value="1"/>
</dbReference>
<dbReference type="GO" id="GO:0008531">
    <property type="term" value="F:riboflavin kinase activity"/>
    <property type="evidence" value="ECO:0007669"/>
    <property type="project" value="UniProtKB-EC"/>
</dbReference>
<dbReference type="Pfam" id="PF06574">
    <property type="entry name" value="FAD_syn"/>
    <property type="match status" value="1"/>
</dbReference>
<evidence type="ECO:0000256" key="14">
    <source>
        <dbReference type="ARBA" id="ARBA00049494"/>
    </source>
</evidence>
<protein>
    <recommendedName>
        <fullName evidence="15">Riboflavin biosynthesis protein</fullName>
    </recommendedName>
    <domain>
        <recommendedName>
            <fullName evidence="15">Riboflavin kinase</fullName>
            <ecNumber evidence="15">2.7.1.26</ecNumber>
        </recommendedName>
        <alternativeName>
            <fullName evidence="15">Flavokinase</fullName>
        </alternativeName>
    </domain>
    <domain>
        <recommendedName>
            <fullName evidence="15">FMN adenylyltransferase</fullName>
            <ecNumber evidence="15">2.7.7.2</ecNumber>
        </recommendedName>
        <alternativeName>
            <fullName evidence="15">FAD pyrophosphorylase</fullName>
        </alternativeName>
        <alternativeName>
            <fullName evidence="15">FAD synthase</fullName>
        </alternativeName>
    </domain>
</protein>
<evidence type="ECO:0000256" key="9">
    <source>
        <dbReference type="ARBA" id="ARBA00022777"/>
    </source>
</evidence>
<evidence type="ECO:0000256" key="8">
    <source>
        <dbReference type="ARBA" id="ARBA00022741"/>
    </source>
</evidence>
<evidence type="ECO:0000256" key="13">
    <source>
        <dbReference type="ARBA" id="ARBA00047880"/>
    </source>
</evidence>
<dbReference type="InterPro" id="IPR002606">
    <property type="entry name" value="Riboflavin_kinase_bac"/>
</dbReference>
<evidence type="ECO:0000256" key="3">
    <source>
        <dbReference type="ARBA" id="ARBA00005201"/>
    </source>
</evidence>
<sequence length="312" mass="35286">MQLIRGLHNLKRFKDIFAKGCVLTIGNFDGIHLGHRQVLQALSEQAQNLNLPSVVMVFEPLPIEFFAPEKAPVRLMNLREKLQAFDSTHIDYVLCVRFNAEFANLSAEQFVQQILLEDLSVKHVVIGDDFRFGKERKGDYAFLQSQGEQHGFSVTDMPTHCKGQERISSTRIRAELAKPNLAVVEKLMGAPFGFNGRVIHGQKLGRTIGFPTLNINPKRIQMPVQGVFAVTVEGIADKPWPAVANLGLRPTVDGIRPSIEVHLFDWDQNLYGRHINVTLCQFIRPEMKFNGLDELTAQIRQDAQQARKFFSI</sequence>